<dbReference type="SUPFAM" id="SSF109604">
    <property type="entry name" value="HD-domain/PDEase-like"/>
    <property type="match status" value="1"/>
</dbReference>
<dbReference type="KEGG" id="mic:Mic7113_6612"/>
<dbReference type="EMBL" id="CP003633">
    <property type="protein sequence ID" value="AFZ22184.1"/>
    <property type="molecule type" value="Genomic_DNA"/>
</dbReference>
<dbReference type="PATRIC" id="fig|1173027.3.peg.7323"/>
<dbReference type="InterPro" id="IPR003607">
    <property type="entry name" value="HD/PDEase_dom"/>
</dbReference>
<dbReference type="RefSeq" id="WP_015186242.1">
    <property type="nucleotide sequence ID" value="NC_019740.1"/>
</dbReference>
<feature type="domain" description="HD/PDEase" evidence="1">
    <location>
        <begin position="32"/>
        <end position="143"/>
    </location>
</feature>
<proteinExistence type="predicted"/>
<geneLocation type="plasmid" evidence="2 3">
    <name>pMIC7113.03</name>
</geneLocation>
<organism evidence="2 3">
    <name type="scientific">Allocoleopsis franciscana PCC 7113</name>
    <dbReference type="NCBI Taxonomy" id="1173027"/>
    <lineage>
        <taxon>Bacteria</taxon>
        <taxon>Bacillati</taxon>
        <taxon>Cyanobacteriota</taxon>
        <taxon>Cyanophyceae</taxon>
        <taxon>Coleofasciculales</taxon>
        <taxon>Coleofasciculaceae</taxon>
        <taxon>Allocoleopsis</taxon>
        <taxon>Allocoleopsis franciscana</taxon>
    </lineage>
</organism>
<dbReference type="PANTHER" id="PTHR46246">
    <property type="entry name" value="GUANOSINE-3',5'-BIS(DIPHOSPHATE) 3'-PYROPHOSPHOHYDROLASE MESH1"/>
    <property type="match status" value="1"/>
</dbReference>
<dbReference type="GO" id="GO:0008893">
    <property type="term" value="F:guanosine-3',5'-bis(diphosphate) 3'-diphosphatase activity"/>
    <property type="evidence" value="ECO:0007669"/>
    <property type="project" value="TreeGrafter"/>
</dbReference>
<keyword evidence="3" id="KW-1185">Reference proteome</keyword>
<gene>
    <name evidence="2" type="ORF">Mic7113_6612</name>
</gene>
<evidence type="ECO:0000259" key="1">
    <source>
        <dbReference type="SMART" id="SM00471"/>
    </source>
</evidence>
<dbReference type="HOGENOM" id="CLU_084517_2_1_3"/>
<dbReference type="PANTHER" id="PTHR46246:SF1">
    <property type="entry name" value="GUANOSINE-3',5'-BIS(DIPHOSPHATE) 3'-PYROPHOSPHOHYDROLASE MESH1"/>
    <property type="match status" value="1"/>
</dbReference>
<dbReference type="Pfam" id="PF13328">
    <property type="entry name" value="HD_4"/>
    <property type="match status" value="1"/>
</dbReference>
<sequence>MLQQATVKLTERFENALVYATRLHAEQIRKATGVPYISHLLSVTALVLEDGGDEDEAIAALLHDAVEDQGGKATRAEIYRLFGERVGAIVDGCTEFDSEIKPPWYERKQHYIEQLRQGSPAVRRVALADKLHNARTIVQDYRQQGEAIWSVFSTGKEGMLWFYHSLLKMYREIAPTPMVEELARVVGELEQLGES</sequence>
<evidence type="ECO:0000313" key="3">
    <source>
        <dbReference type="Proteomes" id="UP000010471"/>
    </source>
</evidence>
<evidence type="ECO:0000313" key="2">
    <source>
        <dbReference type="EMBL" id="AFZ22184.1"/>
    </source>
</evidence>
<dbReference type="eggNOG" id="COG0317">
    <property type="taxonomic scope" value="Bacteria"/>
</dbReference>
<dbReference type="Gene3D" id="1.10.3210.10">
    <property type="entry name" value="Hypothetical protein af1432"/>
    <property type="match status" value="1"/>
</dbReference>
<name>K9WQY0_9CYAN</name>
<protein>
    <recommendedName>
        <fullName evidence="1">HD/PDEase domain-containing protein</fullName>
    </recommendedName>
</protein>
<keyword evidence="2" id="KW-0614">Plasmid</keyword>
<dbReference type="AlphaFoldDB" id="K9WQY0"/>
<reference evidence="2 3" key="1">
    <citation type="submission" date="2012-06" db="EMBL/GenBank/DDBJ databases">
        <title>Finished plasmid 3 of genome of Microcoleus sp. PCC 7113.</title>
        <authorList>
            <consortium name="US DOE Joint Genome Institute"/>
            <person name="Gugger M."/>
            <person name="Coursin T."/>
            <person name="Rippka R."/>
            <person name="Tandeau De Marsac N."/>
            <person name="Huntemann M."/>
            <person name="Wei C.-L."/>
            <person name="Han J."/>
            <person name="Detter J.C."/>
            <person name="Han C."/>
            <person name="Tapia R."/>
            <person name="Chen A."/>
            <person name="Kyrpides N."/>
            <person name="Mavromatis K."/>
            <person name="Markowitz V."/>
            <person name="Szeto E."/>
            <person name="Ivanova N."/>
            <person name="Pagani I."/>
            <person name="Pati A."/>
            <person name="Goodwin L."/>
            <person name="Nordberg H.P."/>
            <person name="Cantor M.N."/>
            <person name="Hua S.X."/>
            <person name="Woyke T."/>
            <person name="Kerfeld C.A."/>
        </authorList>
    </citation>
    <scope>NUCLEOTIDE SEQUENCE [LARGE SCALE GENOMIC DNA]</scope>
    <source>
        <strain evidence="2 3">PCC 7113</strain>
        <plasmid evidence="2 3">pMIC7113.03</plasmid>
    </source>
</reference>
<accession>K9WQY0</accession>
<dbReference type="Proteomes" id="UP000010471">
    <property type="component" value="Plasmid pMIC7113.03"/>
</dbReference>
<dbReference type="OrthoDB" id="9802385at2"/>
<dbReference type="SMART" id="SM00471">
    <property type="entry name" value="HDc"/>
    <property type="match status" value="1"/>
</dbReference>
<dbReference type="InterPro" id="IPR052194">
    <property type="entry name" value="MESH1"/>
</dbReference>